<name>A0ABQ5EFC6_9ASTR</name>
<sequence>MTDLRGGKDGQLGKINLIILQNAKKKFGQRNAKIRKLNKASINAYFALRAILNCIFTTRKLRIQVGRNIVRGTKKVKLFLGQHRRHGVNSICNHFRRLKEDIKEGVKPNLNLEAQEDEEVERQENGRIDRVKKKEKRSKKTHSESLRGVFIPTPKQITLETKMRTRVHAPHRTTKIKGNERSRWFAKYEPPLDKMSHQSENMWLRTKHTTQGYQPTGAQPSYAPRTQAAT</sequence>
<feature type="region of interest" description="Disordered" evidence="1">
    <location>
        <begin position="209"/>
        <end position="230"/>
    </location>
</feature>
<dbReference type="Proteomes" id="UP001151760">
    <property type="component" value="Unassembled WGS sequence"/>
</dbReference>
<evidence type="ECO:0000256" key="1">
    <source>
        <dbReference type="SAM" id="MobiDB-lite"/>
    </source>
</evidence>
<keyword evidence="3" id="KW-1185">Reference proteome</keyword>
<organism evidence="2 3">
    <name type="scientific">Tanacetum coccineum</name>
    <dbReference type="NCBI Taxonomy" id="301880"/>
    <lineage>
        <taxon>Eukaryota</taxon>
        <taxon>Viridiplantae</taxon>
        <taxon>Streptophyta</taxon>
        <taxon>Embryophyta</taxon>
        <taxon>Tracheophyta</taxon>
        <taxon>Spermatophyta</taxon>
        <taxon>Magnoliopsida</taxon>
        <taxon>eudicotyledons</taxon>
        <taxon>Gunneridae</taxon>
        <taxon>Pentapetalae</taxon>
        <taxon>asterids</taxon>
        <taxon>campanulids</taxon>
        <taxon>Asterales</taxon>
        <taxon>Asteraceae</taxon>
        <taxon>Asteroideae</taxon>
        <taxon>Anthemideae</taxon>
        <taxon>Anthemidinae</taxon>
        <taxon>Tanacetum</taxon>
    </lineage>
</organism>
<comment type="caution">
    <text evidence="2">The sequence shown here is derived from an EMBL/GenBank/DDBJ whole genome shotgun (WGS) entry which is preliminary data.</text>
</comment>
<evidence type="ECO:0000313" key="2">
    <source>
        <dbReference type="EMBL" id="GJT49624.1"/>
    </source>
</evidence>
<feature type="compositionally biased region" description="Polar residues" evidence="1">
    <location>
        <begin position="209"/>
        <end position="219"/>
    </location>
</feature>
<reference evidence="2" key="2">
    <citation type="submission" date="2022-01" db="EMBL/GenBank/DDBJ databases">
        <authorList>
            <person name="Yamashiro T."/>
            <person name="Shiraishi A."/>
            <person name="Satake H."/>
            <person name="Nakayama K."/>
        </authorList>
    </citation>
    <scope>NUCLEOTIDE SEQUENCE</scope>
</reference>
<evidence type="ECO:0008006" key="4">
    <source>
        <dbReference type="Google" id="ProtNLM"/>
    </source>
</evidence>
<protein>
    <recommendedName>
        <fullName evidence="4">Ribosomal protein S7</fullName>
    </recommendedName>
</protein>
<gene>
    <name evidence="2" type="ORF">Tco_0975781</name>
</gene>
<evidence type="ECO:0000313" key="3">
    <source>
        <dbReference type="Proteomes" id="UP001151760"/>
    </source>
</evidence>
<accession>A0ABQ5EFC6</accession>
<reference evidence="2" key="1">
    <citation type="journal article" date="2022" name="Int. J. Mol. Sci.">
        <title>Draft Genome of Tanacetum Coccineum: Genomic Comparison of Closely Related Tanacetum-Family Plants.</title>
        <authorList>
            <person name="Yamashiro T."/>
            <person name="Shiraishi A."/>
            <person name="Nakayama K."/>
            <person name="Satake H."/>
        </authorList>
    </citation>
    <scope>NUCLEOTIDE SEQUENCE</scope>
</reference>
<dbReference type="EMBL" id="BQNB010016253">
    <property type="protein sequence ID" value="GJT49624.1"/>
    <property type="molecule type" value="Genomic_DNA"/>
</dbReference>
<proteinExistence type="predicted"/>